<evidence type="ECO:0000256" key="4">
    <source>
        <dbReference type="ARBA" id="ARBA00022827"/>
    </source>
</evidence>
<evidence type="ECO:0000256" key="2">
    <source>
        <dbReference type="ARBA" id="ARBA00010790"/>
    </source>
</evidence>
<reference evidence="9 10" key="2">
    <citation type="submission" date="2015-05" db="EMBL/GenBank/DDBJ databases">
        <authorList>
            <person name="Morales-Cruz A."/>
            <person name="Amrine K.C."/>
            <person name="Cantu D."/>
        </authorList>
    </citation>
    <scope>NUCLEOTIDE SEQUENCE [LARGE SCALE GENOMIC DNA]</scope>
    <source>
        <strain evidence="9">UCRPC4</strain>
    </source>
</reference>
<evidence type="ECO:0000313" key="10">
    <source>
        <dbReference type="Proteomes" id="UP000053317"/>
    </source>
</evidence>
<dbReference type="AlphaFoldDB" id="A0A0G2FZM8"/>
<dbReference type="PIRSF" id="PIRSF000137">
    <property type="entry name" value="Alcohol_oxidase"/>
    <property type="match status" value="1"/>
</dbReference>
<protein>
    <submittedName>
        <fullName evidence="9">Putative gmc oxidoreductase</fullName>
    </submittedName>
</protein>
<feature type="active site" description="Proton donor" evidence="5">
    <location>
        <position position="484"/>
    </location>
</feature>
<evidence type="ECO:0000256" key="3">
    <source>
        <dbReference type="ARBA" id="ARBA00022630"/>
    </source>
</evidence>
<dbReference type="PROSITE" id="PS00624">
    <property type="entry name" value="GMC_OXRED_2"/>
    <property type="match status" value="1"/>
</dbReference>
<comment type="similarity">
    <text evidence="2">Belongs to the GMC oxidoreductase family.</text>
</comment>
<proteinExistence type="inferred from homology"/>
<dbReference type="Gene3D" id="3.30.560.10">
    <property type="entry name" value="Glucose Oxidase, domain 3"/>
    <property type="match status" value="2"/>
</dbReference>
<dbReference type="Gene3D" id="3.50.50.60">
    <property type="entry name" value="FAD/NAD(P)-binding domain"/>
    <property type="match status" value="2"/>
</dbReference>
<dbReference type="EMBL" id="LCWF01000149">
    <property type="protein sequence ID" value="KKY17188.1"/>
    <property type="molecule type" value="Genomic_DNA"/>
</dbReference>
<accession>A0A0G2FZM8</accession>
<comment type="caution">
    <text evidence="9">The sequence shown here is derived from an EMBL/GenBank/DDBJ whole genome shotgun (WGS) entry which is preliminary data.</text>
</comment>
<dbReference type="PANTHER" id="PTHR11552">
    <property type="entry name" value="GLUCOSE-METHANOL-CHOLINE GMC OXIDOREDUCTASE"/>
    <property type="match status" value="1"/>
</dbReference>
<dbReference type="GO" id="GO:0016614">
    <property type="term" value="F:oxidoreductase activity, acting on CH-OH group of donors"/>
    <property type="evidence" value="ECO:0007669"/>
    <property type="project" value="InterPro"/>
</dbReference>
<evidence type="ECO:0000313" key="9">
    <source>
        <dbReference type="EMBL" id="KKY17188.1"/>
    </source>
</evidence>
<dbReference type="Proteomes" id="UP000053317">
    <property type="component" value="Unassembled WGS sequence"/>
</dbReference>
<sequence length="562" mass="60904">MPVEIPPSGNFDYIVCGGGTSGCVVASRLSEDPDVTVLLVEAGADSKGMENVDLIGAYGKLLDGVPTDWNIVGEPNPGLDGRCVKASRGKFLGGCSGCNETFHTKDWFDANVPSHGYEGPVHTEPMDLAPISELVLESMQSKGLKLCPDLFTTGESPNACGHAVRTRHKGLRSSATGYLREERPNLTILTNTLVDKVILEAEHGSSDLVAKAVQVLDSSGTTVEIRVNREIIVSGGTYCSPAILMRSGIGAKTELEPLGIKCQVDLPGVGKNLMDHPIVFTFYEATTPNLTLDTHFSSPTSFAETYRQWKDERSGALSHIPFGAMAFARLDSRLSNSTIWTHAPRPSPHLDPMSLNLLSQPSIEFFSLECYGGPKQYTDFPLPHQHCFGIVTELFGARSRGTVKLKSRNPLENPVVDHNYLNDAHGLDLEVLSEAVAFANEIITESEPTRNVLKGAWPSGTRQGWKHRDDWKDYVKRNATTCYHPSGTLKMGASSSSSSSSQSDPLSVLDNRLRVKGVKALRVADCSVMPNLPQAHTQMPAYGIGEKAADLIKQDRAGGRMN</sequence>
<comment type="cofactor">
    <cofactor evidence="1 6">
        <name>FAD</name>
        <dbReference type="ChEBI" id="CHEBI:57692"/>
    </cofactor>
</comment>
<feature type="region of interest" description="Disordered" evidence="7">
    <location>
        <begin position="485"/>
        <end position="508"/>
    </location>
</feature>
<keyword evidence="4 6" id="KW-0274">FAD</keyword>
<dbReference type="SUPFAM" id="SSF51905">
    <property type="entry name" value="FAD/NAD(P)-binding domain"/>
    <property type="match status" value="1"/>
</dbReference>
<organism evidence="9 10">
    <name type="scientific">Phaeomoniella chlamydospora</name>
    <name type="common">Phaeoacremonium chlamydosporum</name>
    <dbReference type="NCBI Taxonomy" id="158046"/>
    <lineage>
        <taxon>Eukaryota</taxon>
        <taxon>Fungi</taxon>
        <taxon>Dikarya</taxon>
        <taxon>Ascomycota</taxon>
        <taxon>Pezizomycotina</taxon>
        <taxon>Eurotiomycetes</taxon>
        <taxon>Chaetothyriomycetidae</taxon>
        <taxon>Phaeomoniellales</taxon>
        <taxon>Phaeomoniellaceae</taxon>
        <taxon>Phaeomoniella</taxon>
    </lineage>
</organism>
<feature type="domain" description="Glucose-methanol-choline oxidoreductase N-terminal" evidence="8">
    <location>
        <begin position="236"/>
        <end position="250"/>
    </location>
</feature>
<feature type="binding site" evidence="6">
    <location>
        <begin position="20"/>
        <end position="21"/>
    </location>
    <ligand>
        <name>FAD</name>
        <dbReference type="ChEBI" id="CHEBI:57692"/>
    </ligand>
</feature>
<evidence type="ECO:0000259" key="8">
    <source>
        <dbReference type="PROSITE" id="PS00624"/>
    </source>
</evidence>
<evidence type="ECO:0000256" key="6">
    <source>
        <dbReference type="PIRSR" id="PIRSR000137-2"/>
    </source>
</evidence>
<dbReference type="OrthoDB" id="269227at2759"/>
<dbReference type="InterPro" id="IPR012132">
    <property type="entry name" value="GMC_OxRdtase"/>
</dbReference>
<feature type="active site" description="Proton acceptor" evidence="5">
    <location>
        <position position="536"/>
    </location>
</feature>
<feature type="binding site" evidence="6">
    <location>
        <position position="194"/>
    </location>
    <ligand>
        <name>FAD</name>
        <dbReference type="ChEBI" id="CHEBI:57692"/>
    </ligand>
</feature>
<dbReference type="Pfam" id="PF05199">
    <property type="entry name" value="GMC_oxred_C"/>
    <property type="match status" value="1"/>
</dbReference>
<feature type="compositionally biased region" description="Low complexity" evidence="7">
    <location>
        <begin position="494"/>
        <end position="503"/>
    </location>
</feature>
<evidence type="ECO:0000256" key="1">
    <source>
        <dbReference type="ARBA" id="ARBA00001974"/>
    </source>
</evidence>
<dbReference type="SUPFAM" id="SSF54373">
    <property type="entry name" value="FAD-linked reductases, C-terminal domain"/>
    <property type="match status" value="1"/>
</dbReference>
<reference evidence="9 10" key="1">
    <citation type="submission" date="2015-05" db="EMBL/GenBank/DDBJ databases">
        <title>Distinctive expansion of gene families associated with plant cell wall degradation and secondary metabolism in the genomes of grapevine trunk pathogens.</title>
        <authorList>
            <person name="Lawrence D.P."/>
            <person name="Travadon R."/>
            <person name="Rolshausen P.E."/>
            <person name="Baumgartner K."/>
        </authorList>
    </citation>
    <scope>NUCLEOTIDE SEQUENCE [LARGE SCALE GENOMIC DNA]</scope>
    <source>
        <strain evidence="9">UCRPC4</strain>
    </source>
</reference>
<evidence type="ECO:0000256" key="5">
    <source>
        <dbReference type="PIRSR" id="PIRSR000137-1"/>
    </source>
</evidence>
<evidence type="ECO:0000256" key="7">
    <source>
        <dbReference type="SAM" id="MobiDB-lite"/>
    </source>
</evidence>
<keyword evidence="3" id="KW-0285">Flavoprotein</keyword>
<name>A0A0G2FZM8_PHACM</name>
<dbReference type="InterPro" id="IPR036188">
    <property type="entry name" value="FAD/NAD-bd_sf"/>
</dbReference>
<dbReference type="InterPro" id="IPR000172">
    <property type="entry name" value="GMC_OxRdtase_N"/>
</dbReference>
<dbReference type="Pfam" id="PF00732">
    <property type="entry name" value="GMC_oxred_N"/>
    <property type="match status" value="1"/>
</dbReference>
<dbReference type="GO" id="GO:0050660">
    <property type="term" value="F:flavin adenine dinucleotide binding"/>
    <property type="evidence" value="ECO:0007669"/>
    <property type="project" value="InterPro"/>
</dbReference>
<keyword evidence="10" id="KW-1185">Reference proteome</keyword>
<gene>
    <name evidence="9" type="ORF">UCRPC4_g05681</name>
</gene>
<dbReference type="InterPro" id="IPR007867">
    <property type="entry name" value="GMC_OxRtase_C"/>
</dbReference>
<dbReference type="PANTHER" id="PTHR11552:SF147">
    <property type="entry name" value="CHOLINE DEHYDROGENASE, MITOCHONDRIAL"/>
    <property type="match status" value="1"/>
</dbReference>